<dbReference type="RefSeq" id="WP_209920552.1">
    <property type="nucleotide sequence ID" value="NZ_JAGIOP010000002.1"/>
</dbReference>
<proteinExistence type="predicted"/>
<organism evidence="1 2">
    <name type="scientific">Mycolicibacterium lutetiense</name>
    <dbReference type="NCBI Taxonomy" id="1641992"/>
    <lineage>
        <taxon>Bacteria</taxon>
        <taxon>Bacillati</taxon>
        <taxon>Actinomycetota</taxon>
        <taxon>Actinomycetes</taxon>
        <taxon>Mycobacteriales</taxon>
        <taxon>Mycobacteriaceae</taxon>
        <taxon>Mycolicibacterium</taxon>
    </lineage>
</organism>
<comment type="caution">
    <text evidence="1">The sequence shown here is derived from an EMBL/GenBank/DDBJ whole genome shotgun (WGS) entry which is preliminary data.</text>
</comment>
<keyword evidence="2" id="KW-1185">Reference proteome</keyword>
<evidence type="ECO:0000313" key="2">
    <source>
        <dbReference type="Proteomes" id="UP000694460"/>
    </source>
</evidence>
<protein>
    <submittedName>
        <fullName evidence="1">Phenylpyruvate tautomerase PptA (4-oxalocrotonate tautomerase family)</fullName>
    </submittedName>
</protein>
<dbReference type="EMBL" id="JAGIOP010000002">
    <property type="protein sequence ID" value="MBP2454795.1"/>
    <property type="molecule type" value="Genomic_DNA"/>
</dbReference>
<reference evidence="1 2" key="1">
    <citation type="submission" date="2021-03" db="EMBL/GenBank/DDBJ databases">
        <title>Sequencing the genomes of 1000 actinobacteria strains.</title>
        <authorList>
            <person name="Klenk H.-P."/>
        </authorList>
    </citation>
    <scope>NUCLEOTIDE SEQUENCE [LARGE SCALE GENOMIC DNA]</scope>
    <source>
        <strain evidence="1 2">DSM 46713</strain>
    </source>
</reference>
<dbReference type="Proteomes" id="UP000694460">
    <property type="component" value="Unassembled WGS sequence"/>
</dbReference>
<evidence type="ECO:0000313" key="1">
    <source>
        <dbReference type="EMBL" id="MBP2454795.1"/>
    </source>
</evidence>
<accession>A0ABS4ZZD4</accession>
<sequence length="147" mass="15770">MPLLELTCREGALSAEARAELVSLLGPLLEHWDDRPKRNSLDFGPALQIVELPASAMHEGIQPAAEATYLLSVATAAGSLGTKQKTDFVTAATKAILAADGGTRDAGRVRIHIHEIPLGNWDVWQRSDHARRAAQPGTIHSIHQVSA</sequence>
<gene>
    <name evidence="1" type="ORF">JOF57_004708</name>
</gene>
<name>A0ABS4ZZD4_9MYCO</name>